<dbReference type="EMBL" id="AFPW01000042">
    <property type="protein sequence ID" value="EGQ12296.1"/>
    <property type="molecule type" value="Genomic_DNA"/>
</dbReference>
<evidence type="ECO:0008006" key="4">
    <source>
        <dbReference type="Google" id="ProtNLM"/>
    </source>
</evidence>
<dbReference type="RefSeq" id="WP_005847411.1">
    <property type="nucleotide sequence ID" value="NC_019968.1"/>
</dbReference>
<proteinExistence type="predicted"/>
<name>F9D6D5_PREDD</name>
<protein>
    <recommendedName>
        <fullName evidence="4">T9SS C-terminal target domain-containing protein</fullName>
    </recommendedName>
</protein>
<dbReference type="eggNOG" id="ENOG5033RRR">
    <property type="taxonomic scope" value="Bacteria"/>
</dbReference>
<feature type="chain" id="PRO_5003381294" description="T9SS C-terminal target domain-containing protein" evidence="1">
    <location>
        <begin position="24"/>
        <end position="290"/>
    </location>
</feature>
<evidence type="ECO:0000313" key="3">
    <source>
        <dbReference type="Proteomes" id="UP000007820"/>
    </source>
</evidence>
<accession>F9D6D5</accession>
<evidence type="ECO:0000313" key="2">
    <source>
        <dbReference type="EMBL" id="EGQ12296.1"/>
    </source>
</evidence>
<evidence type="ECO:0000256" key="1">
    <source>
        <dbReference type="SAM" id="SignalP"/>
    </source>
</evidence>
<comment type="caution">
    <text evidence="2">The sequence shown here is derived from an EMBL/GenBank/DDBJ whole genome shotgun (WGS) entry which is preliminary data.</text>
</comment>
<keyword evidence="1" id="KW-0732">Signal</keyword>
<reference evidence="2 3" key="1">
    <citation type="submission" date="2011-04" db="EMBL/GenBank/DDBJ databases">
        <authorList>
            <person name="Muzny D."/>
            <person name="Qin X."/>
            <person name="Deng J."/>
            <person name="Jiang H."/>
            <person name="Liu Y."/>
            <person name="Qu J."/>
            <person name="Song X.-Z."/>
            <person name="Zhang L."/>
            <person name="Thornton R."/>
            <person name="Coyle M."/>
            <person name="Francisco L."/>
            <person name="Jackson L."/>
            <person name="Javaid M."/>
            <person name="Korchina V."/>
            <person name="Kovar C."/>
            <person name="Mata R."/>
            <person name="Mathew T."/>
            <person name="Ngo R."/>
            <person name="Nguyen L."/>
            <person name="Nguyen N."/>
            <person name="Okwuonu G."/>
            <person name="Ongeri F."/>
            <person name="Pham C."/>
            <person name="Simmons D."/>
            <person name="Wilczek-Boney K."/>
            <person name="Hale W."/>
            <person name="Jakkamsetti A."/>
            <person name="Pham P."/>
            <person name="Ruth R."/>
            <person name="San Lucas F."/>
            <person name="Warren J."/>
            <person name="Zhang J."/>
            <person name="Zhao Z."/>
            <person name="Zhou C."/>
            <person name="Zhu D."/>
            <person name="Lee S."/>
            <person name="Bess C."/>
            <person name="Blankenburg K."/>
            <person name="Forbes L."/>
            <person name="Fu Q."/>
            <person name="Gubbala S."/>
            <person name="Hirani K."/>
            <person name="Jayaseelan J.C."/>
            <person name="Lara F."/>
            <person name="Munidasa M."/>
            <person name="Palculict T."/>
            <person name="Patil S."/>
            <person name="Pu L.-L."/>
            <person name="Saada N."/>
            <person name="Tang L."/>
            <person name="Weissenberger G."/>
            <person name="Zhu Y."/>
            <person name="Hemphill L."/>
            <person name="Shang Y."/>
            <person name="Youmans B."/>
            <person name="Ayvaz T."/>
            <person name="Ross M."/>
            <person name="Santibanez J."/>
            <person name="Aqrawi P."/>
            <person name="Gross S."/>
            <person name="Joshi V."/>
            <person name="Fowler G."/>
            <person name="Nazareth L."/>
            <person name="Reid J."/>
            <person name="Worley K."/>
            <person name="Petrosino J."/>
            <person name="Highlander S."/>
            <person name="Gibbs R."/>
        </authorList>
    </citation>
    <scope>NUCLEOTIDE SEQUENCE [LARGE SCALE GENOMIC DNA]</scope>
    <source>
        <strain evidence="2 3">DSM 3688</strain>
    </source>
</reference>
<sequence>MMMKKRIFTLLALSLGLAASVPAQTDYNFFPADCVDGDGWLWFDSQDKIDRFVGAIDNDNYCANAAGKVVQMAGANFEPYEEAFASPTVVGVGRDGNDAESIGIGKKGSKTGAIVLPGSSKNTQRNGGAIVLKLPSLATLSLNVSCASTMYYYVASTTKAGTALDSYEQKFNRYNLIGFGRLSYAGNFTWKNVHQLTNAQEQTIVSDGPIYVLIQNTSADTAYVHGVRITTPRQETTGIRTLVDATARVDVYAVNGTPLALQADAQLLSTLPKGLYIVRRGKEVRKLAVR</sequence>
<dbReference type="Proteomes" id="UP000007820">
    <property type="component" value="Unassembled WGS sequence"/>
</dbReference>
<gene>
    <name evidence="2" type="ORF">HMPREF9136_2413</name>
</gene>
<dbReference type="AlphaFoldDB" id="F9D6D5"/>
<feature type="signal peptide" evidence="1">
    <location>
        <begin position="1"/>
        <end position="23"/>
    </location>
</feature>
<dbReference type="STRING" id="908937.Prede_2225"/>
<organism evidence="2 3">
    <name type="scientific">Prevotella dentalis (strain ATCC 49559 / DSM 3688 / JCM 13448 / NCTC 12043 / ES 2772)</name>
    <name type="common">Mitsuokella dentalis</name>
    <dbReference type="NCBI Taxonomy" id="908937"/>
    <lineage>
        <taxon>Bacteria</taxon>
        <taxon>Pseudomonadati</taxon>
        <taxon>Bacteroidota</taxon>
        <taxon>Bacteroidia</taxon>
        <taxon>Bacteroidales</taxon>
        <taxon>Prevotellaceae</taxon>
        <taxon>Prevotella</taxon>
    </lineage>
</organism>